<reference evidence="3 4" key="1">
    <citation type="submission" date="2023-07" db="EMBL/GenBank/DDBJ databases">
        <title>Genomic Encyclopedia of Type Strains, Phase IV (KMG-IV): sequencing the most valuable type-strain genomes for metagenomic binning, comparative biology and taxonomic classification.</title>
        <authorList>
            <person name="Goeker M."/>
        </authorList>
    </citation>
    <scope>NUCLEOTIDE SEQUENCE [LARGE SCALE GENOMIC DNA]</scope>
    <source>
        <strain evidence="3 4">DSM 4006</strain>
    </source>
</reference>
<evidence type="ECO:0008006" key="5">
    <source>
        <dbReference type="Google" id="ProtNLM"/>
    </source>
</evidence>
<dbReference type="EMBL" id="JAUSTP010000039">
    <property type="protein sequence ID" value="MDQ0191367.1"/>
    <property type="molecule type" value="Genomic_DNA"/>
</dbReference>
<keyword evidence="2" id="KW-1133">Transmembrane helix</keyword>
<organism evidence="3 4">
    <name type="scientific">Alicyclobacillus cycloheptanicus</name>
    <dbReference type="NCBI Taxonomy" id="1457"/>
    <lineage>
        <taxon>Bacteria</taxon>
        <taxon>Bacillati</taxon>
        <taxon>Bacillota</taxon>
        <taxon>Bacilli</taxon>
        <taxon>Bacillales</taxon>
        <taxon>Alicyclobacillaceae</taxon>
        <taxon>Alicyclobacillus</taxon>
    </lineage>
</organism>
<proteinExistence type="predicted"/>
<keyword evidence="2" id="KW-0812">Transmembrane</keyword>
<feature type="compositionally biased region" description="Basic residues" evidence="1">
    <location>
        <begin position="150"/>
        <end position="161"/>
    </location>
</feature>
<feature type="compositionally biased region" description="Basic residues" evidence="1">
    <location>
        <begin position="202"/>
        <end position="215"/>
    </location>
</feature>
<protein>
    <recommendedName>
        <fullName evidence="5">DUF3592 domain-containing protein</fullName>
    </recommendedName>
</protein>
<keyword evidence="4" id="KW-1185">Reference proteome</keyword>
<keyword evidence="2" id="KW-0472">Membrane</keyword>
<comment type="caution">
    <text evidence="3">The sequence shown here is derived from an EMBL/GenBank/DDBJ whole genome shotgun (WGS) entry which is preliminary data.</text>
</comment>
<dbReference type="RefSeq" id="WP_274454457.1">
    <property type="nucleotide sequence ID" value="NZ_CP067097.1"/>
</dbReference>
<feature type="transmembrane region" description="Helical" evidence="2">
    <location>
        <begin position="16"/>
        <end position="37"/>
    </location>
</feature>
<feature type="region of interest" description="Disordered" evidence="1">
    <location>
        <begin position="150"/>
        <end position="215"/>
    </location>
</feature>
<gene>
    <name evidence="3" type="ORF">J2S03_003238</name>
</gene>
<evidence type="ECO:0000256" key="1">
    <source>
        <dbReference type="SAM" id="MobiDB-lite"/>
    </source>
</evidence>
<feature type="transmembrane region" description="Helical" evidence="2">
    <location>
        <begin position="113"/>
        <end position="134"/>
    </location>
</feature>
<sequence length="215" mass="24685">MRTGFRAQPRRRLPGWLLLLALLAVAIGVFELIRVIIPFQSENPLWQEVTVGQPVIDGWLYGGQDEEGYLRFYNQSQTIVLPPSSHMFDADGQFVVIEHYSPSTLTFAQPYDAIPTGWLLAGLGVLVLGGMLVVRRFRRPRLPFQARRPFRTRSSPRRRGFGPHTGWTSRPLNRTTSDAHTPGWEEPYPQDLESFRTPASRKSFRPGKGRPRWFR</sequence>
<evidence type="ECO:0000313" key="4">
    <source>
        <dbReference type="Proteomes" id="UP001232973"/>
    </source>
</evidence>
<evidence type="ECO:0000256" key="2">
    <source>
        <dbReference type="SAM" id="Phobius"/>
    </source>
</evidence>
<dbReference type="Proteomes" id="UP001232973">
    <property type="component" value="Unassembled WGS sequence"/>
</dbReference>
<feature type="compositionally biased region" description="Polar residues" evidence="1">
    <location>
        <begin position="166"/>
        <end position="179"/>
    </location>
</feature>
<name>A0ABT9XM26_9BACL</name>
<accession>A0ABT9XM26</accession>
<evidence type="ECO:0000313" key="3">
    <source>
        <dbReference type="EMBL" id="MDQ0191367.1"/>
    </source>
</evidence>